<reference evidence="1 2" key="1">
    <citation type="submission" date="2024-05" db="EMBL/GenBank/DDBJ databases">
        <title>Genome sequencing and assembly of Indian major carp, Cirrhinus mrigala (Hamilton, 1822).</title>
        <authorList>
            <person name="Mohindra V."/>
            <person name="Chowdhury L.M."/>
            <person name="Lal K."/>
            <person name="Jena J.K."/>
        </authorList>
    </citation>
    <scope>NUCLEOTIDE SEQUENCE [LARGE SCALE GENOMIC DNA]</scope>
    <source>
        <strain evidence="1">CM1030</strain>
        <tissue evidence="1">Blood</tissue>
    </source>
</reference>
<sequence>VLCPSMALSSRGMLNMTLWSSCCGFWTVCMKMPASPPTTTTATKPNHPA</sequence>
<organism evidence="1 2">
    <name type="scientific">Cirrhinus mrigala</name>
    <name type="common">Mrigala</name>
    <dbReference type="NCBI Taxonomy" id="683832"/>
    <lineage>
        <taxon>Eukaryota</taxon>
        <taxon>Metazoa</taxon>
        <taxon>Chordata</taxon>
        <taxon>Craniata</taxon>
        <taxon>Vertebrata</taxon>
        <taxon>Euteleostomi</taxon>
        <taxon>Actinopterygii</taxon>
        <taxon>Neopterygii</taxon>
        <taxon>Teleostei</taxon>
        <taxon>Ostariophysi</taxon>
        <taxon>Cypriniformes</taxon>
        <taxon>Cyprinidae</taxon>
        <taxon>Labeoninae</taxon>
        <taxon>Labeonini</taxon>
        <taxon>Cirrhinus</taxon>
    </lineage>
</organism>
<keyword evidence="2" id="KW-1185">Reference proteome</keyword>
<dbReference type="AlphaFoldDB" id="A0ABD0QXK1"/>
<protein>
    <submittedName>
        <fullName evidence="1">Uncharacterized protein</fullName>
    </submittedName>
</protein>
<evidence type="ECO:0000313" key="2">
    <source>
        <dbReference type="Proteomes" id="UP001529510"/>
    </source>
</evidence>
<gene>
    <name evidence="1" type="ORF">M9458_013655</name>
</gene>
<accession>A0ABD0QXK1</accession>
<dbReference type="Proteomes" id="UP001529510">
    <property type="component" value="Unassembled WGS sequence"/>
</dbReference>
<proteinExistence type="predicted"/>
<feature type="non-terminal residue" evidence="1">
    <location>
        <position position="49"/>
    </location>
</feature>
<comment type="caution">
    <text evidence="1">The sequence shown here is derived from an EMBL/GenBank/DDBJ whole genome shotgun (WGS) entry which is preliminary data.</text>
</comment>
<evidence type="ECO:0000313" key="1">
    <source>
        <dbReference type="EMBL" id="KAL0190957.1"/>
    </source>
</evidence>
<name>A0ABD0QXK1_CIRMR</name>
<feature type="non-terminal residue" evidence="1">
    <location>
        <position position="1"/>
    </location>
</feature>
<dbReference type="EMBL" id="JAMKFB020000006">
    <property type="protein sequence ID" value="KAL0190957.1"/>
    <property type="molecule type" value="Genomic_DNA"/>
</dbReference>